<evidence type="ECO:0000256" key="1">
    <source>
        <dbReference type="SAM" id="Coils"/>
    </source>
</evidence>
<accession>A0A818RAN8</accession>
<feature type="coiled-coil region" evidence="1">
    <location>
        <begin position="38"/>
        <end position="65"/>
    </location>
</feature>
<feature type="non-terminal residue" evidence="2">
    <location>
        <position position="1"/>
    </location>
</feature>
<dbReference type="EMBL" id="CAJOBB010000333">
    <property type="protein sequence ID" value="CAF3653902.1"/>
    <property type="molecule type" value="Genomic_DNA"/>
</dbReference>
<proteinExistence type="predicted"/>
<sequence>LKFLLLKIQNRLKLLNTIAPEYNRKYLFVRRYDLKSRLSELQFLLKKLLQNKQKLNQHLSNLYSKDVIDEWIDLYLTPMENQINRTFIEYAPVYHKTIWERRPLT</sequence>
<organism evidence="2 3">
    <name type="scientific">Adineta steineri</name>
    <dbReference type="NCBI Taxonomy" id="433720"/>
    <lineage>
        <taxon>Eukaryota</taxon>
        <taxon>Metazoa</taxon>
        <taxon>Spiralia</taxon>
        <taxon>Gnathifera</taxon>
        <taxon>Rotifera</taxon>
        <taxon>Eurotatoria</taxon>
        <taxon>Bdelloidea</taxon>
        <taxon>Adinetida</taxon>
        <taxon>Adinetidae</taxon>
        <taxon>Adineta</taxon>
    </lineage>
</organism>
<dbReference type="Proteomes" id="UP000663868">
    <property type="component" value="Unassembled WGS sequence"/>
</dbReference>
<reference evidence="2" key="1">
    <citation type="submission" date="2021-02" db="EMBL/GenBank/DDBJ databases">
        <authorList>
            <person name="Nowell W R."/>
        </authorList>
    </citation>
    <scope>NUCLEOTIDE SEQUENCE</scope>
</reference>
<keyword evidence="1" id="KW-0175">Coiled coil</keyword>
<dbReference type="AlphaFoldDB" id="A0A818RAN8"/>
<comment type="caution">
    <text evidence="2">The sequence shown here is derived from an EMBL/GenBank/DDBJ whole genome shotgun (WGS) entry which is preliminary data.</text>
</comment>
<protein>
    <submittedName>
        <fullName evidence="2">Uncharacterized protein</fullName>
    </submittedName>
</protein>
<name>A0A818RAN8_9BILA</name>
<gene>
    <name evidence="2" type="ORF">KXQ929_LOCUS7911</name>
</gene>
<evidence type="ECO:0000313" key="3">
    <source>
        <dbReference type="Proteomes" id="UP000663868"/>
    </source>
</evidence>
<evidence type="ECO:0000313" key="2">
    <source>
        <dbReference type="EMBL" id="CAF3653902.1"/>
    </source>
</evidence>